<evidence type="ECO:0008006" key="3">
    <source>
        <dbReference type="Google" id="ProtNLM"/>
    </source>
</evidence>
<dbReference type="AlphaFoldDB" id="A0A346XVB3"/>
<keyword evidence="2" id="KW-1185">Reference proteome</keyword>
<sequence>MGLSPFQERLAVMIASLPAADGFALAGGSGLAAHGLLERRTRDLDYFGRPVDADRVQALAAAIATTCDDLGLTVTRERDGGTFVRLVVAGAEEACEVDVAVDYRHLDVVATPYGPALDVEELAANKVLAIFDRAAPRDYVDLASLVHRVPVREAIELAQQKDPGLDLQVLDAALERVTRIRAQDLGLSEGAREELLDEVGRWRGIVTQLQRPGPEFGL</sequence>
<evidence type="ECO:0000313" key="1">
    <source>
        <dbReference type="EMBL" id="AXV06160.1"/>
    </source>
</evidence>
<dbReference type="Pfam" id="PF08843">
    <property type="entry name" value="AbiEii"/>
    <property type="match status" value="1"/>
</dbReference>
<dbReference type="EMBL" id="CP031165">
    <property type="protein sequence ID" value="AXV06160.1"/>
    <property type="molecule type" value="Genomic_DNA"/>
</dbReference>
<dbReference type="RefSeq" id="WP_114590855.1">
    <property type="nucleotide sequence ID" value="NZ_CP031165.1"/>
</dbReference>
<dbReference type="KEGG" id="euz:DVS28_a1461"/>
<organism evidence="1 2">
    <name type="scientific">Euzebya pacifica</name>
    <dbReference type="NCBI Taxonomy" id="1608957"/>
    <lineage>
        <taxon>Bacteria</taxon>
        <taxon>Bacillati</taxon>
        <taxon>Actinomycetota</taxon>
        <taxon>Nitriliruptoria</taxon>
        <taxon>Euzebyales</taxon>
    </lineage>
</organism>
<dbReference type="OrthoDB" id="3870258at2"/>
<protein>
    <recommendedName>
        <fullName evidence="3">Nucleotidyl transferase AbiEii toxin, Type IV TA system</fullName>
    </recommendedName>
</protein>
<reference evidence="1 2" key="1">
    <citation type="submission" date="2018-09" db="EMBL/GenBank/DDBJ databases">
        <title>Complete genome sequence of Euzebya sp. DY32-46 isolated from seawater of Pacific Ocean.</title>
        <authorList>
            <person name="Xu L."/>
            <person name="Wu Y.-H."/>
            <person name="Xu X.-W."/>
        </authorList>
    </citation>
    <scope>NUCLEOTIDE SEQUENCE [LARGE SCALE GENOMIC DNA]</scope>
    <source>
        <strain evidence="1 2">DY32-46</strain>
    </source>
</reference>
<proteinExistence type="predicted"/>
<name>A0A346XVB3_9ACTN</name>
<dbReference type="Proteomes" id="UP000264006">
    <property type="component" value="Chromosome"/>
</dbReference>
<accession>A0A346XVB3</accession>
<dbReference type="InterPro" id="IPR014942">
    <property type="entry name" value="AbiEii"/>
</dbReference>
<evidence type="ECO:0000313" key="2">
    <source>
        <dbReference type="Proteomes" id="UP000264006"/>
    </source>
</evidence>
<gene>
    <name evidence="1" type="ORF">DVS28_a1461</name>
</gene>